<evidence type="ECO:0000256" key="1">
    <source>
        <dbReference type="SAM" id="Coils"/>
    </source>
</evidence>
<dbReference type="STRING" id="1123291.SAMN04490355_103010"/>
<dbReference type="InterPro" id="IPR002502">
    <property type="entry name" value="Amidase_domain"/>
</dbReference>
<dbReference type="RefSeq" id="WP_090939270.1">
    <property type="nucleotide sequence ID" value="NZ_FOTS01000030.1"/>
</dbReference>
<keyword evidence="5" id="KW-1185">Reference proteome</keyword>
<dbReference type="Proteomes" id="UP000199520">
    <property type="component" value="Unassembled WGS sequence"/>
</dbReference>
<keyword evidence="2" id="KW-0472">Membrane</keyword>
<reference evidence="5" key="1">
    <citation type="submission" date="2016-10" db="EMBL/GenBank/DDBJ databases">
        <authorList>
            <person name="Varghese N."/>
            <person name="Submissions S."/>
        </authorList>
    </citation>
    <scope>NUCLEOTIDE SEQUENCE [LARGE SCALE GENOMIC DNA]</scope>
    <source>
        <strain evidence="5">DSM 13327</strain>
    </source>
</reference>
<gene>
    <name evidence="4" type="ORF">SAMN04490355_103010</name>
</gene>
<dbReference type="GO" id="GO:0008745">
    <property type="term" value="F:N-acetylmuramoyl-L-alanine amidase activity"/>
    <property type="evidence" value="ECO:0007669"/>
    <property type="project" value="InterPro"/>
</dbReference>
<dbReference type="OrthoDB" id="548109at2"/>
<keyword evidence="1" id="KW-0175">Coiled coil</keyword>
<organism evidence="4 5">
    <name type="scientific">Pelosinus propionicus DSM 13327</name>
    <dbReference type="NCBI Taxonomy" id="1123291"/>
    <lineage>
        <taxon>Bacteria</taxon>
        <taxon>Bacillati</taxon>
        <taxon>Bacillota</taxon>
        <taxon>Negativicutes</taxon>
        <taxon>Selenomonadales</taxon>
        <taxon>Sporomusaceae</taxon>
        <taxon>Pelosinus</taxon>
    </lineage>
</organism>
<dbReference type="SUPFAM" id="SSF55846">
    <property type="entry name" value="N-acetylmuramoyl-L-alanine amidase-like"/>
    <property type="match status" value="1"/>
</dbReference>
<feature type="transmembrane region" description="Helical" evidence="2">
    <location>
        <begin position="12"/>
        <end position="32"/>
    </location>
</feature>
<name>A0A1I4M697_9FIRM</name>
<evidence type="ECO:0000313" key="5">
    <source>
        <dbReference type="Proteomes" id="UP000199520"/>
    </source>
</evidence>
<dbReference type="Gene3D" id="3.40.80.10">
    <property type="entry name" value="Peptidoglycan recognition protein-like"/>
    <property type="match status" value="1"/>
</dbReference>
<dbReference type="GO" id="GO:0009253">
    <property type="term" value="P:peptidoglycan catabolic process"/>
    <property type="evidence" value="ECO:0007669"/>
    <property type="project" value="InterPro"/>
</dbReference>
<evidence type="ECO:0000259" key="3">
    <source>
        <dbReference type="Pfam" id="PF01510"/>
    </source>
</evidence>
<dbReference type="AlphaFoldDB" id="A0A1I4M697"/>
<dbReference type="InterPro" id="IPR036505">
    <property type="entry name" value="Amidase/PGRP_sf"/>
</dbReference>
<feature type="coiled-coil region" evidence="1">
    <location>
        <begin position="43"/>
        <end position="70"/>
    </location>
</feature>
<dbReference type="Pfam" id="PF01510">
    <property type="entry name" value="Amidase_2"/>
    <property type="match status" value="1"/>
</dbReference>
<evidence type="ECO:0000256" key="2">
    <source>
        <dbReference type="SAM" id="Phobius"/>
    </source>
</evidence>
<keyword evidence="2" id="KW-0812">Transmembrane</keyword>
<proteinExistence type="predicted"/>
<dbReference type="EMBL" id="FOTS01000030">
    <property type="protein sequence ID" value="SFL98739.1"/>
    <property type="molecule type" value="Genomic_DNA"/>
</dbReference>
<evidence type="ECO:0000313" key="4">
    <source>
        <dbReference type="EMBL" id="SFL98739.1"/>
    </source>
</evidence>
<feature type="domain" description="N-acetylmuramoyl-L-alanine amidase" evidence="3">
    <location>
        <begin position="159"/>
        <end position="247"/>
    </location>
</feature>
<sequence length="307" mass="34455">MMIPSELQLFFWVLGSLLAANISMMAFFVLFAKLSESKLKGVIRRIILELDALADNIENSEKRNRAIQRINETLGWKRFVIPSILIGWVTDMEVADIRKMQQDIDASSRADTRQVTLTELKQLALQSKKNLWSAADGINRDVKLYLHWSAGYYGQFFDEYHINIDQDGSIHVTTNDFSQIKSHTYKRNTASIGICLACGYGATPDNLGSEPPTALQIESMSQVIAVLCKALDLTIDIYRVMTHAEAANNLDGLNPGYESNGYPDGKYGPGFSWERWDLWYIPGVAKGEGGNVLRGKAIWYQYNGVGL</sequence>
<protein>
    <submittedName>
        <fullName evidence="4">N-acetylmuramoyl-L-alanine amidase</fullName>
    </submittedName>
</protein>
<keyword evidence="2" id="KW-1133">Transmembrane helix</keyword>
<accession>A0A1I4M697</accession>